<reference evidence="2" key="1">
    <citation type="journal article" date="2023" name="Nat. Commun.">
        <title>Diploid and tetraploid genomes of Acorus and the evolution of monocots.</title>
        <authorList>
            <person name="Ma L."/>
            <person name="Liu K.W."/>
            <person name="Li Z."/>
            <person name="Hsiao Y.Y."/>
            <person name="Qi Y."/>
            <person name="Fu T."/>
            <person name="Tang G.D."/>
            <person name="Zhang D."/>
            <person name="Sun W.H."/>
            <person name="Liu D.K."/>
            <person name="Li Y."/>
            <person name="Chen G.Z."/>
            <person name="Liu X.D."/>
            <person name="Liao X.Y."/>
            <person name="Jiang Y.T."/>
            <person name="Yu X."/>
            <person name="Hao Y."/>
            <person name="Huang J."/>
            <person name="Zhao X.W."/>
            <person name="Ke S."/>
            <person name="Chen Y.Y."/>
            <person name="Wu W.L."/>
            <person name="Hsu J.L."/>
            <person name="Lin Y.F."/>
            <person name="Huang M.D."/>
            <person name="Li C.Y."/>
            <person name="Huang L."/>
            <person name="Wang Z.W."/>
            <person name="Zhao X."/>
            <person name="Zhong W.Y."/>
            <person name="Peng D.H."/>
            <person name="Ahmad S."/>
            <person name="Lan S."/>
            <person name="Zhang J.S."/>
            <person name="Tsai W.C."/>
            <person name="Van de Peer Y."/>
            <person name="Liu Z.J."/>
        </authorList>
    </citation>
    <scope>NUCLEOTIDE SEQUENCE</scope>
    <source>
        <strain evidence="2">SCP</strain>
    </source>
</reference>
<accession>A0AAV9B472</accession>
<comment type="caution">
    <text evidence="2">The sequence shown here is derived from an EMBL/GenBank/DDBJ whole genome shotgun (WGS) entry which is preliminary data.</text>
</comment>
<dbReference type="Proteomes" id="UP001179952">
    <property type="component" value="Unassembled WGS sequence"/>
</dbReference>
<feature type="compositionally biased region" description="Basic and acidic residues" evidence="1">
    <location>
        <begin position="7"/>
        <end position="22"/>
    </location>
</feature>
<feature type="compositionally biased region" description="Low complexity" evidence="1">
    <location>
        <begin position="66"/>
        <end position="84"/>
    </location>
</feature>
<reference evidence="2" key="2">
    <citation type="submission" date="2023-06" db="EMBL/GenBank/DDBJ databases">
        <authorList>
            <person name="Ma L."/>
            <person name="Liu K.-W."/>
            <person name="Li Z."/>
            <person name="Hsiao Y.-Y."/>
            <person name="Qi Y."/>
            <person name="Fu T."/>
            <person name="Tang G."/>
            <person name="Zhang D."/>
            <person name="Sun W.-H."/>
            <person name="Liu D.-K."/>
            <person name="Li Y."/>
            <person name="Chen G.-Z."/>
            <person name="Liu X.-D."/>
            <person name="Liao X.-Y."/>
            <person name="Jiang Y.-T."/>
            <person name="Yu X."/>
            <person name="Hao Y."/>
            <person name="Huang J."/>
            <person name="Zhao X.-W."/>
            <person name="Ke S."/>
            <person name="Chen Y.-Y."/>
            <person name="Wu W.-L."/>
            <person name="Hsu J.-L."/>
            <person name="Lin Y.-F."/>
            <person name="Huang M.-D."/>
            <person name="Li C.-Y."/>
            <person name="Huang L."/>
            <person name="Wang Z.-W."/>
            <person name="Zhao X."/>
            <person name="Zhong W.-Y."/>
            <person name="Peng D.-H."/>
            <person name="Ahmad S."/>
            <person name="Lan S."/>
            <person name="Zhang J.-S."/>
            <person name="Tsai W.-C."/>
            <person name="Van De Peer Y."/>
            <person name="Liu Z.-J."/>
        </authorList>
    </citation>
    <scope>NUCLEOTIDE SEQUENCE</scope>
    <source>
        <strain evidence="2">SCP</strain>
        <tissue evidence="2">Leaves</tissue>
    </source>
</reference>
<gene>
    <name evidence="2" type="ORF">QJS04_geneDACA005816</name>
</gene>
<evidence type="ECO:0000313" key="2">
    <source>
        <dbReference type="EMBL" id="KAK1271362.1"/>
    </source>
</evidence>
<name>A0AAV9B472_ACOGR</name>
<sequence>MATRSSTYHDREGSLEGEINRGRDTAMELQNLLLSPNGGDQREAQAVMLIEDLLRSFARTLSVLKSNGASDVSNLSSSSTVNNGNKRKRGANGSITWSINSVLPRDDKQNRNKYGEKEINGATTNVPTKKPAPPQKECNN</sequence>
<evidence type="ECO:0000256" key="1">
    <source>
        <dbReference type="SAM" id="MobiDB-lite"/>
    </source>
</evidence>
<protein>
    <submittedName>
        <fullName evidence="2">Uncharacterized protein</fullName>
    </submittedName>
</protein>
<proteinExistence type="predicted"/>
<keyword evidence="3" id="KW-1185">Reference proteome</keyword>
<feature type="region of interest" description="Disordered" evidence="1">
    <location>
        <begin position="1"/>
        <end position="22"/>
    </location>
</feature>
<evidence type="ECO:0000313" key="3">
    <source>
        <dbReference type="Proteomes" id="UP001179952"/>
    </source>
</evidence>
<feature type="compositionally biased region" description="Basic and acidic residues" evidence="1">
    <location>
        <begin position="104"/>
        <end position="119"/>
    </location>
</feature>
<dbReference type="EMBL" id="JAUJYN010000005">
    <property type="protein sequence ID" value="KAK1271362.1"/>
    <property type="molecule type" value="Genomic_DNA"/>
</dbReference>
<dbReference type="AlphaFoldDB" id="A0AAV9B472"/>
<feature type="region of interest" description="Disordered" evidence="1">
    <location>
        <begin position="66"/>
        <end position="140"/>
    </location>
</feature>
<organism evidence="2 3">
    <name type="scientific">Acorus gramineus</name>
    <name type="common">Dwarf sweet flag</name>
    <dbReference type="NCBI Taxonomy" id="55184"/>
    <lineage>
        <taxon>Eukaryota</taxon>
        <taxon>Viridiplantae</taxon>
        <taxon>Streptophyta</taxon>
        <taxon>Embryophyta</taxon>
        <taxon>Tracheophyta</taxon>
        <taxon>Spermatophyta</taxon>
        <taxon>Magnoliopsida</taxon>
        <taxon>Liliopsida</taxon>
        <taxon>Acoraceae</taxon>
        <taxon>Acorus</taxon>
    </lineage>
</organism>